<accession>A0A837KTB1</accession>
<evidence type="ECO:0000256" key="1">
    <source>
        <dbReference type="SAM" id="Phobius"/>
    </source>
</evidence>
<keyword evidence="1" id="KW-0472">Membrane</keyword>
<evidence type="ECO:0000313" key="3">
    <source>
        <dbReference type="Proteomes" id="UP000035218"/>
    </source>
</evidence>
<sequence length="61" mass="6910">MEKEKPASKVAQLRSVSEVDAKGRFHFFHCASVGIPKTFAVFFFFLSTAFNGRSKVKKQKL</sequence>
<reference evidence="2 3" key="1">
    <citation type="submission" date="2015-05" db="EMBL/GenBank/DDBJ databases">
        <title>Genome sequencing project for genomic taxonomy and phylogenomics of Bacillus-like bacteria.</title>
        <authorList>
            <person name="Liu B."/>
            <person name="Wang J."/>
            <person name="Zhu Y."/>
            <person name="Liu G."/>
            <person name="Chen Q."/>
            <person name="Chen Z."/>
            <person name="Lan J."/>
            <person name="Che J."/>
            <person name="Ge C."/>
            <person name="Shi H."/>
            <person name="Pan Z."/>
            <person name="Liu X."/>
        </authorList>
    </citation>
    <scope>NUCLEOTIDE SEQUENCE [LARGE SCALE GENOMIC DNA]</scope>
    <source>
        <strain evidence="2 3">DSM 9885</strain>
    </source>
</reference>
<keyword evidence="1" id="KW-1133">Transmembrane helix</keyword>
<proteinExistence type="predicted"/>
<dbReference type="AlphaFoldDB" id="A0A837KTB1"/>
<name>A0A837KTB1_9BACL</name>
<dbReference type="Proteomes" id="UP000035218">
    <property type="component" value="Unassembled WGS sequence"/>
</dbReference>
<evidence type="ECO:0000313" key="2">
    <source>
        <dbReference type="EMBL" id="KLH99409.1"/>
    </source>
</evidence>
<gene>
    <name evidence="2" type="ORF">AA984_13020</name>
</gene>
<organism evidence="2 3">
    <name type="scientific">Brevibacillus formosus</name>
    <dbReference type="NCBI Taxonomy" id="54913"/>
    <lineage>
        <taxon>Bacteria</taxon>
        <taxon>Bacillati</taxon>
        <taxon>Bacillota</taxon>
        <taxon>Bacilli</taxon>
        <taxon>Bacillales</taxon>
        <taxon>Paenibacillaceae</taxon>
        <taxon>Brevibacillus</taxon>
    </lineage>
</organism>
<keyword evidence="1" id="KW-0812">Transmembrane</keyword>
<feature type="transmembrane region" description="Helical" evidence="1">
    <location>
        <begin position="26"/>
        <end position="50"/>
    </location>
</feature>
<protein>
    <submittedName>
        <fullName evidence="2">Uncharacterized protein</fullName>
    </submittedName>
</protein>
<comment type="caution">
    <text evidence="2">The sequence shown here is derived from an EMBL/GenBank/DDBJ whole genome shotgun (WGS) entry which is preliminary data.</text>
</comment>
<dbReference type="EMBL" id="LDCN01000003">
    <property type="protein sequence ID" value="KLH99409.1"/>
    <property type="molecule type" value="Genomic_DNA"/>
</dbReference>